<dbReference type="AlphaFoldDB" id="A0A3P6DRB9"/>
<reference evidence="1" key="1">
    <citation type="submission" date="2018-11" db="EMBL/GenBank/DDBJ databases">
        <authorList>
            <consortium name="Genoscope - CEA"/>
            <person name="William W."/>
        </authorList>
    </citation>
    <scope>NUCLEOTIDE SEQUENCE</scope>
</reference>
<sequence>MCMFYPPQNNQLLLSLEIFRLCELSNVSAKLMTVSI</sequence>
<dbReference type="EMBL" id="LR031875">
    <property type="protein sequence ID" value="VDD34113.1"/>
    <property type="molecule type" value="Genomic_DNA"/>
</dbReference>
<protein>
    <submittedName>
        <fullName evidence="1">Uncharacterized protein</fullName>
    </submittedName>
</protein>
<gene>
    <name evidence="1" type="ORF">BOLC9T59436H</name>
</gene>
<feature type="non-terminal residue" evidence="1">
    <location>
        <position position="36"/>
    </location>
</feature>
<name>A0A3P6DRB9_BRAOL</name>
<accession>A0A3P6DRB9</accession>
<evidence type="ECO:0000313" key="1">
    <source>
        <dbReference type="EMBL" id="VDD34113.1"/>
    </source>
</evidence>
<organism evidence="1">
    <name type="scientific">Brassica oleracea</name>
    <name type="common">Wild cabbage</name>
    <dbReference type="NCBI Taxonomy" id="3712"/>
    <lineage>
        <taxon>Eukaryota</taxon>
        <taxon>Viridiplantae</taxon>
        <taxon>Streptophyta</taxon>
        <taxon>Embryophyta</taxon>
        <taxon>Tracheophyta</taxon>
        <taxon>Spermatophyta</taxon>
        <taxon>Magnoliopsida</taxon>
        <taxon>eudicotyledons</taxon>
        <taxon>Gunneridae</taxon>
        <taxon>Pentapetalae</taxon>
        <taxon>rosids</taxon>
        <taxon>malvids</taxon>
        <taxon>Brassicales</taxon>
        <taxon>Brassicaceae</taxon>
        <taxon>Brassiceae</taxon>
        <taxon>Brassica</taxon>
    </lineage>
</organism>
<feature type="non-terminal residue" evidence="1">
    <location>
        <position position="1"/>
    </location>
</feature>
<proteinExistence type="predicted"/>